<dbReference type="EC" id="2.7.2.3" evidence="5 11"/>
<evidence type="ECO:0000256" key="8">
    <source>
        <dbReference type="ARBA" id="ARBA00022741"/>
    </source>
</evidence>
<accession>A0A345UIR6</accession>
<comment type="subunit">
    <text evidence="4 11">Monomer.</text>
</comment>
<feature type="binding site" evidence="11 13">
    <location>
        <begin position="353"/>
        <end position="356"/>
    </location>
    <ligand>
        <name>ATP</name>
        <dbReference type="ChEBI" id="CHEBI:30616"/>
    </ligand>
</feature>
<dbReference type="FunFam" id="3.40.50.1260:FF:000007">
    <property type="entry name" value="Phosphoglycerate kinase"/>
    <property type="match status" value="1"/>
</dbReference>
<name>A0A345UIR6_9BACT</name>
<evidence type="ECO:0000256" key="1">
    <source>
        <dbReference type="ARBA" id="ARBA00000642"/>
    </source>
</evidence>
<evidence type="ECO:0000256" key="11">
    <source>
        <dbReference type="HAMAP-Rule" id="MF_00145"/>
    </source>
</evidence>
<proteinExistence type="inferred from homology"/>
<comment type="subcellular location">
    <subcellularLocation>
        <location evidence="2 11">Cytoplasm</location>
    </subcellularLocation>
</comment>
<dbReference type="GO" id="GO:0005829">
    <property type="term" value="C:cytosol"/>
    <property type="evidence" value="ECO:0007669"/>
    <property type="project" value="TreeGrafter"/>
</dbReference>
<keyword evidence="11" id="KW-0324">Glycolysis</keyword>
<sequence length="398" mass="41949">MAKLTIEDLSLSGKKVVMRVDFNVPLKDGVITDDNRIVQALPTIKYALEKGAVVILLSHLGRPKGEPNPDFSLRPVADYLEKALPGNVFFGEDCVGEAAESAIAQAKSGDVVLLENVRFHAGETKNDPELSQKFAALGDVFVNDAFGSSHRAHCSVAGITEHLQPAAAGYLLQKEIQFLSDSVNSPERPFVAVLGGAKVSDKIGVIRNLLPKVNTIIIGGGMAYTFMKAKGLPIGKSLLEADKVDLAKQLISEAEAQGVKLMLPVDSVVSKEFSNEAEFKTVAEDGIEDDWMALDIGAETTKLYSDEVRAAKTVIWNGPMGVFEMSNFNKGTFALAQAMADATAGGAVTIIGGGDSASAIKKAGLADKVSHVSTGGGASLEYLEGKDLPGISSLTDKG</sequence>
<dbReference type="PIRSF" id="PIRSF000724">
    <property type="entry name" value="Pgk"/>
    <property type="match status" value="1"/>
</dbReference>
<evidence type="ECO:0000256" key="4">
    <source>
        <dbReference type="ARBA" id="ARBA00011245"/>
    </source>
</evidence>
<dbReference type="HAMAP" id="MF_00145">
    <property type="entry name" value="Phosphoglyc_kinase"/>
    <property type="match status" value="1"/>
</dbReference>
<keyword evidence="7 11" id="KW-0808">Transferase</keyword>
<dbReference type="InterPro" id="IPR015824">
    <property type="entry name" value="Phosphoglycerate_kinase_N"/>
</dbReference>
<protein>
    <recommendedName>
        <fullName evidence="5 11">Phosphoglycerate kinase</fullName>
        <ecNumber evidence="5 11">2.7.2.3</ecNumber>
    </recommendedName>
</protein>
<feature type="binding site" evidence="12">
    <location>
        <position position="36"/>
    </location>
    <ligand>
        <name>(2R)-3-phosphoglycerate</name>
        <dbReference type="ChEBI" id="CHEBI:58272"/>
    </ligand>
</feature>
<comment type="catalytic activity">
    <reaction evidence="1 11 14">
        <text>(2R)-3-phosphoglycerate + ATP = (2R)-3-phospho-glyceroyl phosphate + ADP</text>
        <dbReference type="Rhea" id="RHEA:14801"/>
        <dbReference type="ChEBI" id="CHEBI:30616"/>
        <dbReference type="ChEBI" id="CHEBI:57604"/>
        <dbReference type="ChEBI" id="CHEBI:58272"/>
        <dbReference type="ChEBI" id="CHEBI:456216"/>
        <dbReference type="EC" id="2.7.2.3"/>
    </reaction>
</comment>
<comment type="caution">
    <text evidence="11">Lacks conserved residue(s) required for the propagation of feature annotation.</text>
</comment>
<dbReference type="PANTHER" id="PTHR11406:SF23">
    <property type="entry name" value="PHOSPHOGLYCERATE KINASE 1, CHLOROPLASTIC-RELATED"/>
    <property type="match status" value="1"/>
</dbReference>
<dbReference type="GO" id="GO:0006096">
    <property type="term" value="P:glycolytic process"/>
    <property type="evidence" value="ECO:0007669"/>
    <property type="project" value="UniProtKB-UniRule"/>
</dbReference>
<feature type="binding site" evidence="11 13">
    <location>
        <position position="324"/>
    </location>
    <ligand>
        <name>ATP</name>
        <dbReference type="ChEBI" id="CHEBI:30616"/>
    </ligand>
</feature>
<evidence type="ECO:0000256" key="10">
    <source>
        <dbReference type="ARBA" id="ARBA00022840"/>
    </source>
</evidence>
<evidence type="ECO:0000313" key="16">
    <source>
        <dbReference type="Proteomes" id="UP000254808"/>
    </source>
</evidence>
<evidence type="ECO:0000256" key="5">
    <source>
        <dbReference type="ARBA" id="ARBA00013061"/>
    </source>
</evidence>
<evidence type="ECO:0000256" key="3">
    <source>
        <dbReference type="ARBA" id="ARBA00008982"/>
    </source>
</evidence>
<evidence type="ECO:0000256" key="14">
    <source>
        <dbReference type="RuleBase" id="RU000532"/>
    </source>
</evidence>
<feature type="binding site" evidence="11 12">
    <location>
        <begin position="59"/>
        <end position="62"/>
    </location>
    <ligand>
        <name>substrate</name>
    </ligand>
</feature>
<dbReference type="InterPro" id="IPR036043">
    <property type="entry name" value="Phosphoglycerate_kinase_sf"/>
</dbReference>
<evidence type="ECO:0000256" key="9">
    <source>
        <dbReference type="ARBA" id="ARBA00022777"/>
    </source>
</evidence>
<keyword evidence="9 11" id="KW-0418">Kinase</keyword>
<dbReference type="SUPFAM" id="SSF53748">
    <property type="entry name" value="Phosphoglycerate kinase"/>
    <property type="match status" value="1"/>
</dbReference>
<feature type="binding site" evidence="12">
    <location>
        <position position="151"/>
    </location>
    <ligand>
        <name>(2R)-3-phosphoglycerate</name>
        <dbReference type="ChEBI" id="CHEBI:58272"/>
    </ligand>
</feature>
<keyword evidence="10 11" id="KW-0067">ATP-binding</keyword>
<dbReference type="GO" id="GO:0004618">
    <property type="term" value="F:phosphoglycerate kinase activity"/>
    <property type="evidence" value="ECO:0007669"/>
    <property type="project" value="UniProtKB-UniRule"/>
</dbReference>
<comment type="similarity">
    <text evidence="3 11 14">Belongs to the phosphoglycerate kinase family.</text>
</comment>
<dbReference type="Proteomes" id="UP000254808">
    <property type="component" value="Chromosome"/>
</dbReference>
<feature type="binding site" evidence="11">
    <location>
        <position position="151"/>
    </location>
    <ligand>
        <name>substrate</name>
    </ligand>
</feature>
<dbReference type="UniPathway" id="UPA00109">
    <property type="reaction ID" value="UER00185"/>
</dbReference>
<feature type="binding site" evidence="11">
    <location>
        <position position="118"/>
    </location>
    <ligand>
        <name>substrate</name>
    </ligand>
</feature>
<gene>
    <name evidence="11" type="primary">pgk</name>
    <name evidence="15" type="ORF">CYPRO_1103</name>
</gene>
<dbReference type="CDD" id="cd00318">
    <property type="entry name" value="Phosphoglycerate_kinase"/>
    <property type="match status" value="1"/>
</dbReference>
<dbReference type="EMBL" id="CP027806">
    <property type="protein sequence ID" value="AXJ00368.1"/>
    <property type="molecule type" value="Genomic_DNA"/>
</dbReference>
<dbReference type="Pfam" id="PF00162">
    <property type="entry name" value="PGK"/>
    <property type="match status" value="1"/>
</dbReference>
<dbReference type="PANTHER" id="PTHR11406">
    <property type="entry name" value="PHOSPHOGLYCERATE KINASE"/>
    <property type="match status" value="1"/>
</dbReference>
<comment type="pathway">
    <text evidence="11">Carbohydrate degradation; glycolysis; pyruvate from D-glyceraldehyde 3-phosphate: step 2/5.</text>
</comment>
<dbReference type="RefSeq" id="WP_114983640.1">
    <property type="nucleotide sequence ID" value="NZ_CP027806.1"/>
</dbReference>
<evidence type="ECO:0000313" key="15">
    <source>
        <dbReference type="EMBL" id="AXJ00368.1"/>
    </source>
</evidence>
<dbReference type="InterPro" id="IPR001576">
    <property type="entry name" value="Phosphoglycerate_kinase"/>
</dbReference>
<evidence type="ECO:0000256" key="2">
    <source>
        <dbReference type="ARBA" id="ARBA00004496"/>
    </source>
</evidence>
<evidence type="ECO:0000256" key="12">
    <source>
        <dbReference type="PIRSR" id="PIRSR000724-1"/>
    </source>
</evidence>
<feature type="binding site" evidence="11 12">
    <location>
        <begin position="21"/>
        <end position="23"/>
    </location>
    <ligand>
        <name>substrate</name>
    </ligand>
</feature>
<feature type="binding site" evidence="11">
    <location>
        <position position="36"/>
    </location>
    <ligand>
        <name>substrate</name>
    </ligand>
</feature>
<feature type="binding site" evidence="11 13">
    <location>
        <position position="202"/>
    </location>
    <ligand>
        <name>ATP</name>
        <dbReference type="ChEBI" id="CHEBI:30616"/>
    </ligand>
</feature>
<evidence type="ECO:0000256" key="6">
    <source>
        <dbReference type="ARBA" id="ARBA00022490"/>
    </source>
</evidence>
<keyword evidence="8 11" id="KW-0547">Nucleotide-binding</keyword>
<dbReference type="OrthoDB" id="9808460at2"/>
<dbReference type="AlphaFoldDB" id="A0A345UIR6"/>
<dbReference type="GO" id="GO:0043531">
    <property type="term" value="F:ADP binding"/>
    <property type="evidence" value="ECO:0007669"/>
    <property type="project" value="TreeGrafter"/>
</dbReference>
<evidence type="ECO:0000256" key="13">
    <source>
        <dbReference type="PIRSR" id="PIRSR000724-2"/>
    </source>
</evidence>
<keyword evidence="6 11" id="KW-0963">Cytoplasm</keyword>
<dbReference type="PROSITE" id="PS00111">
    <property type="entry name" value="PGLYCERATE_KINASE"/>
    <property type="match status" value="1"/>
</dbReference>
<feature type="binding site" evidence="12">
    <location>
        <position position="118"/>
    </location>
    <ligand>
        <name>(2R)-3-phosphoglycerate</name>
        <dbReference type="ChEBI" id="CHEBI:58272"/>
    </ligand>
</feature>
<organism evidence="15 16">
    <name type="scientific">Cyclonatronum proteinivorum</name>
    <dbReference type="NCBI Taxonomy" id="1457365"/>
    <lineage>
        <taxon>Bacteria</taxon>
        <taxon>Pseudomonadati</taxon>
        <taxon>Balneolota</taxon>
        <taxon>Balneolia</taxon>
        <taxon>Balneolales</taxon>
        <taxon>Cyclonatronaceae</taxon>
        <taxon>Cyclonatronum</taxon>
    </lineage>
</organism>
<dbReference type="FunFam" id="3.40.50.1260:FF:000002">
    <property type="entry name" value="Phosphoglycerate kinase"/>
    <property type="match status" value="1"/>
</dbReference>
<keyword evidence="16" id="KW-1185">Reference proteome</keyword>
<dbReference type="Gene3D" id="3.40.50.1260">
    <property type="entry name" value="Phosphoglycerate kinase, N-terminal domain"/>
    <property type="match status" value="2"/>
</dbReference>
<dbReference type="PRINTS" id="PR00477">
    <property type="entry name" value="PHGLYCKINASE"/>
</dbReference>
<reference evidence="15 16" key="1">
    <citation type="submission" date="2018-03" db="EMBL/GenBank/DDBJ databases">
        <title>Phenotypic and genomic properties of Cyclonatronum proteinivorum gen. nov., sp. nov., a haloalkaliphilic bacteroidete from soda lakes possessing Na+-translocating rhodopsin.</title>
        <authorList>
            <person name="Toshchakov S.V."/>
            <person name="Korzhenkov A."/>
            <person name="Samarov N.I."/>
            <person name="Kublanov I.V."/>
            <person name="Muntyan M.S."/>
            <person name="Sorokin D.Y."/>
        </authorList>
    </citation>
    <scope>NUCLEOTIDE SEQUENCE [LARGE SCALE GENOMIC DNA]</scope>
    <source>
        <strain evidence="15 16">Omega</strain>
    </source>
</reference>
<dbReference type="InterPro" id="IPR015911">
    <property type="entry name" value="Phosphoglycerate_kinase_CS"/>
</dbReference>
<dbReference type="GO" id="GO:0005524">
    <property type="term" value="F:ATP binding"/>
    <property type="evidence" value="ECO:0007669"/>
    <property type="project" value="UniProtKB-KW"/>
</dbReference>
<dbReference type="KEGG" id="cprv:CYPRO_1103"/>
<dbReference type="GO" id="GO:0006094">
    <property type="term" value="P:gluconeogenesis"/>
    <property type="evidence" value="ECO:0007669"/>
    <property type="project" value="TreeGrafter"/>
</dbReference>
<evidence type="ECO:0000256" key="7">
    <source>
        <dbReference type="ARBA" id="ARBA00022679"/>
    </source>
</evidence>